<dbReference type="Ensembl" id="ENSVURT00010016272.1">
    <property type="protein sequence ID" value="ENSVURP00010014291.1"/>
    <property type="gene ID" value="ENSVURG00010010976.1"/>
</dbReference>
<dbReference type="Pfam" id="PF00083">
    <property type="entry name" value="Sugar_tr"/>
    <property type="match status" value="1"/>
</dbReference>
<protein>
    <recommendedName>
        <fullName evidence="8">Major facilitator superfamily (MFS) profile domain-containing protein</fullName>
    </recommendedName>
</protein>
<dbReference type="AlphaFoldDB" id="A0A4X2KW66"/>
<dbReference type="Ensembl" id="ENSVURT00010016256.1">
    <property type="protein sequence ID" value="ENSVURP00010014276.1"/>
    <property type="gene ID" value="ENSVURG00010010963.1"/>
</dbReference>
<dbReference type="SUPFAM" id="SSF103473">
    <property type="entry name" value="MFS general substrate transporter"/>
    <property type="match status" value="1"/>
</dbReference>
<keyword evidence="4 5" id="KW-0472">Membrane</keyword>
<evidence type="ECO:0000313" key="7">
    <source>
        <dbReference type="Proteomes" id="UP000314987"/>
    </source>
</evidence>
<dbReference type="InterPro" id="IPR045263">
    <property type="entry name" value="GLUT"/>
</dbReference>
<dbReference type="GO" id="GO:0016324">
    <property type="term" value="C:apical plasma membrane"/>
    <property type="evidence" value="ECO:0007669"/>
    <property type="project" value="TreeGrafter"/>
</dbReference>
<sequence length="318" mass="35510">MGTNETIRGPYSLMLAMGGAVLGSLQFGYNAGVISAPEKVREEFYNSIWVNRYNEPISSTTLTTLWSLFMSIFSVGGRNGPFFVGLFVSRLGRWNSMLMMSSLAFIAAVLMGFSKMAMSFEMLILGCFIIGLYSVSPTALCGDLGTLHQLGIGIGILITQTFDLDSIMGNEELWPLLLGFIFIPSLIQRALPPFCPDSPHFLLFNHNEENKAKSILKKLQGTTDVSSDLQEMKEESQQMMCEKKMTILELLCSSMYWQPVLMAVVLQLSQQLSTFSAVFYYSTSIFEKLLGLLCLCPPALDLQAERSSQRHWPRTSWS</sequence>
<feature type="transmembrane region" description="Helical" evidence="5">
    <location>
        <begin position="57"/>
        <end position="76"/>
    </location>
</feature>
<feature type="transmembrane region" description="Helical" evidence="5">
    <location>
        <begin position="12"/>
        <end position="36"/>
    </location>
</feature>
<dbReference type="Gene3D" id="1.20.1250.20">
    <property type="entry name" value="MFS general substrate transporter like domains"/>
    <property type="match status" value="1"/>
</dbReference>
<proteinExistence type="predicted"/>
<dbReference type="InterPro" id="IPR036259">
    <property type="entry name" value="MFS_trans_sf"/>
</dbReference>
<dbReference type="PANTHER" id="PTHR23503">
    <property type="entry name" value="SOLUTE CARRIER FAMILY 2"/>
    <property type="match status" value="1"/>
</dbReference>
<dbReference type="GO" id="GO:0055056">
    <property type="term" value="F:D-glucose transmembrane transporter activity"/>
    <property type="evidence" value="ECO:0007669"/>
    <property type="project" value="TreeGrafter"/>
</dbReference>
<dbReference type="GO" id="GO:0046323">
    <property type="term" value="P:D-glucose import"/>
    <property type="evidence" value="ECO:0007669"/>
    <property type="project" value="TreeGrafter"/>
</dbReference>
<dbReference type="OMA" id="SANYFEM"/>
<dbReference type="InterPro" id="IPR005828">
    <property type="entry name" value="MFS_sugar_transport-like"/>
</dbReference>
<reference evidence="7" key="1">
    <citation type="submission" date="2018-12" db="EMBL/GenBank/DDBJ databases">
        <authorList>
            <person name="Yazar S."/>
        </authorList>
    </citation>
    <scope>NUCLEOTIDE SEQUENCE [LARGE SCALE GENOMIC DNA]</scope>
</reference>
<dbReference type="PANTHER" id="PTHR23503:SF51">
    <property type="entry name" value="SOLUTE CARRIER FAMILY 2, FACILITATED GLUCOSE TRANSPORTER MEMBER 1"/>
    <property type="match status" value="1"/>
</dbReference>
<comment type="subcellular location">
    <subcellularLocation>
        <location evidence="1">Membrane</location>
        <topology evidence="1">Multi-pass membrane protein</topology>
    </subcellularLocation>
</comment>
<dbReference type="STRING" id="29139.ENSVURP00010014276"/>
<evidence type="ECO:0000313" key="6">
    <source>
        <dbReference type="Ensembl" id="ENSVURP00010014276.1"/>
    </source>
</evidence>
<keyword evidence="3 5" id="KW-1133">Transmembrane helix</keyword>
<evidence type="ECO:0000256" key="2">
    <source>
        <dbReference type="ARBA" id="ARBA00022692"/>
    </source>
</evidence>
<evidence type="ECO:0000256" key="4">
    <source>
        <dbReference type="ARBA" id="ARBA00023136"/>
    </source>
</evidence>
<name>A0A4X2KW66_VOMUR</name>
<organism evidence="6 7">
    <name type="scientific">Vombatus ursinus</name>
    <name type="common">Common wombat</name>
    <dbReference type="NCBI Taxonomy" id="29139"/>
    <lineage>
        <taxon>Eukaryota</taxon>
        <taxon>Metazoa</taxon>
        <taxon>Chordata</taxon>
        <taxon>Craniata</taxon>
        <taxon>Vertebrata</taxon>
        <taxon>Euteleostomi</taxon>
        <taxon>Mammalia</taxon>
        <taxon>Metatheria</taxon>
        <taxon>Diprotodontia</taxon>
        <taxon>Vombatidae</taxon>
        <taxon>Vombatus</taxon>
    </lineage>
</organism>
<evidence type="ECO:0000256" key="5">
    <source>
        <dbReference type="SAM" id="Phobius"/>
    </source>
</evidence>
<dbReference type="Proteomes" id="UP000314987">
    <property type="component" value="Unassembled WGS sequence"/>
</dbReference>
<evidence type="ECO:0000256" key="3">
    <source>
        <dbReference type="ARBA" id="ARBA00022989"/>
    </source>
</evidence>
<accession>A0A4X2KW66</accession>
<keyword evidence="7" id="KW-1185">Reference proteome</keyword>
<feature type="transmembrane region" description="Helical" evidence="5">
    <location>
        <begin position="96"/>
        <end position="113"/>
    </location>
</feature>
<evidence type="ECO:0008006" key="8">
    <source>
        <dbReference type="Google" id="ProtNLM"/>
    </source>
</evidence>
<dbReference type="GO" id="GO:0032868">
    <property type="term" value="P:response to insulin"/>
    <property type="evidence" value="ECO:0007669"/>
    <property type="project" value="TreeGrafter"/>
</dbReference>
<dbReference type="GO" id="GO:0016323">
    <property type="term" value="C:basolateral plasma membrane"/>
    <property type="evidence" value="ECO:0007669"/>
    <property type="project" value="TreeGrafter"/>
</dbReference>
<feature type="transmembrane region" description="Helical" evidence="5">
    <location>
        <begin position="120"/>
        <end position="140"/>
    </location>
</feature>
<dbReference type="GO" id="GO:0070837">
    <property type="term" value="P:dehydroascorbic acid transport"/>
    <property type="evidence" value="ECO:0007669"/>
    <property type="project" value="TreeGrafter"/>
</dbReference>
<reference evidence="6" key="2">
    <citation type="submission" date="2025-05" db="UniProtKB">
        <authorList>
            <consortium name="Ensembl"/>
        </authorList>
    </citation>
    <scope>IDENTIFICATION</scope>
</reference>
<keyword evidence="2 5" id="KW-0812">Transmembrane</keyword>
<dbReference type="GeneTree" id="ENSGT00940000156792"/>
<evidence type="ECO:0000256" key="1">
    <source>
        <dbReference type="ARBA" id="ARBA00004141"/>
    </source>
</evidence>